<dbReference type="Proteomes" id="UP000015347">
    <property type="component" value="Unassembled WGS sequence"/>
</dbReference>
<protein>
    <submittedName>
        <fullName evidence="1">Uncharacterized protein</fullName>
    </submittedName>
</protein>
<dbReference type="HOGENOM" id="CLU_1080977_0_0_5"/>
<gene>
    <name evidence="1" type="ORF">Salmuc_00856</name>
</gene>
<dbReference type="OrthoDB" id="9151069at2"/>
<dbReference type="RefSeq" id="WP_020040767.1">
    <property type="nucleotide sequence ID" value="NZ_KE557273.1"/>
</dbReference>
<comment type="caution">
    <text evidence="1">The sequence shown here is derived from an EMBL/GenBank/DDBJ whole genome shotgun (WGS) entry which is preliminary data.</text>
</comment>
<name>S9SI80_9RHOB</name>
<keyword evidence="2" id="KW-1185">Reference proteome</keyword>
<dbReference type="eggNOG" id="ENOG5030UTH">
    <property type="taxonomic scope" value="Bacteria"/>
</dbReference>
<accession>S9SI80</accession>
<reference evidence="2" key="1">
    <citation type="journal article" date="2014" name="Stand. Genomic Sci.">
        <title>Genome sequence of the exopolysaccharide-producing Salipiger mucosus type strain (DSM 16094(T)), a moderately halophilic member of the Roseobacter clade.</title>
        <authorList>
            <person name="Riedel T."/>
            <person name="Spring S."/>
            <person name="Fiebig A."/>
            <person name="Petersen J."/>
            <person name="Kyrpides N.C."/>
            <person name="Goker M."/>
            <person name="Klenk H.P."/>
        </authorList>
    </citation>
    <scope>NUCLEOTIDE SEQUENCE [LARGE SCALE GENOMIC DNA]</scope>
    <source>
        <strain evidence="2">DSM 16094</strain>
    </source>
</reference>
<dbReference type="AlphaFoldDB" id="S9SI80"/>
<proteinExistence type="predicted"/>
<organism evidence="1 2">
    <name type="scientific">Salipiger mucosus DSM 16094</name>
    <dbReference type="NCBI Taxonomy" id="1123237"/>
    <lineage>
        <taxon>Bacteria</taxon>
        <taxon>Pseudomonadati</taxon>
        <taxon>Pseudomonadota</taxon>
        <taxon>Alphaproteobacteria</taxon>
        <taxon>Rhodobacterales</taxon>
        <taxon>Roseobacteraceae</taxon>
        <taxon>Salipiger</taxon>
    </lineage>
</organism>
<evidence type="ECO:0000313" key="2">
    <source>
        <dbReference type="Proteomes" id="UP000015347"/>
    </source>
</evidence>
<evidence type="ECO:0000313" key="1">
    <source>
        <dbReference type="EMBL" id="EPX86039.1"/>
    </source>
</evidence>
<dbReference type="EMBL" id="APVH01000005">
    <property type="protein sequence ID" value="EPX86039.1"/>
    <property type="molecule type" value="Genomic_DNA"/>
</dbReference>
<sequence length="272" mass="30238">MFPISTHQALPDVPRRLQHPYDNLPVLDWWKYDYDHVYVVLNPFFRVPGYSPETAAYGPVRLALPVSELEELLEEGVPLRDNEAPDGFEETIKGTGQPVRWADVAASIGAMDFPAFARTLWLSIIAGDPDEMDLDMLDRLDAYCRETALYTPEEDVLPPVLEPVLGRYLAGMGLDEVTLWSEGRESSRDCAVSAFGRDAPPVVLPGQKLSAISAPGMMLTWAYDDVAGLLALTDEMRQRIDPSEHFEGFWAAADTTSVVFAPEDAPAPERRN</sequence>